<dbReference type="Proteomes" id="UP000188879">
    <property type="component" value="Unassembled WGS sequence"/>
</dbReference>
<dbReference type="PANTHER" id="PTHR24422:SF21">
    <property type="entry name" value="CHEMOTAXIS PROTEIN METHYLTRANSFERASE 1"/>
    <property type="match status" value="1"/>
</dbReference>
<dbReference type="PRINTS" id="PR00996">
    <property type="entry name" value="CHERMTFRASE"/>
</dbReference>
<reference evidence="7 8" key="1">
    <citation type="submission" date="2016-10" db="EMBL/GenBank/DDBJ databases">
        <title>Draft Genome sequence of Roseomonas sp. strain M3.</title>
        <authorList>
            <person name="Subhash Y."/>
            <person name="Lee S."/>
        </authorList>
    </citation>
    <scope>NUCLEOTIDE SEQUENCE [LARGE SCALE GENOMIC DNA]</scope>
    <source>
        <strain evidence="7 8">M3</strain>
    </source>
</reference>
<dbReference type="SUPFAM" id="SSF53335">
    <property type="entry name" value="S-adenosyl-L-methionine-dependent methyltransferases"/>
    <property type="match status" value="1"/>
</dbReference>
<accession>A0A1V2GYG5</accession>
<evidence type="ECO:0000313" key="8">
    <source>
        <dbReference type="Proteomes" id="UP000188879"/>
    </source>
</evidence>
<dbReference type="RefSeq" id="WP_076959135.1">
    <property type="nucleotide sequence ID" value="NZ_MLCO01000221.1"/>
</dbReference>
<dbReference type="SUPFAM" id="SSF47757">
    <property type="entry name" value="Chemotaxis receptor methyltransferase CheR, N-terminal domain"/>
    <property type="match status" value="1"/>
</dbReference>
<dbReference type="InterPro" id="IPR000780">
    <property type="entry name" value="CheR_MeTrfase"/>
</dbReference>
<dbReference type="PANTHER" id="PTHR24422">
    <property type="entry name" value="CHEMOTAXIS PROTEIN METHYLTRANSFERASE"/>
    <property type="match status" value="1"/>
</dbReference>
<dbReference type="EMBL" id="MLCO01000221">
    <property type="protein sequence ID" value="ONG49719.1"/>
    <property type="molecule type" value="Genomic_DNA"/>
</dbReference>
<proteinExistence type="predicted"/>
<evidence type="ECO:0000256" key="2">
    <source>
        <dbReference type="ARBA" id="ARBA00012534"/>
    </source>
</evidence>
<dbReference type="Pfam" id="PF03705">
    <property type="entry name" value="CheR_N"/>
    <property type="match status" value="1"/>
</dbReference>
<dbReference type="GO" id="GO:0008983">
    <property type="term" value="F:protein-glutamate O-methyltransferase activity"/>
    <property type="evidence" value="ECO:0007669"/>
    <property type="project" value="UniProtKB-EC"/>
</dbReference>
<protein>
    <recommendedName>
        <fullName evidence="2">protein-glutamate O-methyltransferase</fullName>
        <ecNumber evidence="2">2.1.1.80</ecNumber>
    </recommendedName>
</protein>
<evidence type="ECO:0000256" key="3">
    <source>
        <dbReference type="ARBA" id="ARBA00022603"/>
    </source>
</evidence>
<comment type="caution">
    <text evidence="7">The sequence shown here is derived from an EMBL/GenBank/DDBJ whole genome shotgun (WGS) entry which is preliminary data.</text>
</comment>
<evidence type="ECO:0000256" key="5">
    <source>
        <dbReference type="ARBA" id="ARBA00022691"/>
    </source>
</evidence>
<comment type="catalytic activity">
    <reaction evidence="1">
        <text>L-glutamyl-[protein] + S-adenosyl-L-methionine = [protein]-L-glutamate 5-O-methyl ester + S-adenosyl-L-homocysteine</text>
        <dbReference type="Rhea" id="RHEA:24452"/>
        <dbReference type="Rhea" id="RHEA-COMP:10208"/>
        <dbReference type="Rhea" id="RHEA-COMP:10311"/>
        <dbReference type="ChEBI" id="CHEBI:29973"/>
        <dbReference type="ChEBI" id="CHEBI:57856"/>
        <dbReference type="ChEBI" id="CHEBI:59789"/>
        <dbReference type="ChEBI" id="CHEBI:82795"/>
        <dbReference type="EC" id="2.1.1.80"/>
    </reaction>
</comment>
<dbReference type="InterPro" id="IPR022642">
    <property type="entry name" value="CheR_C"/>
</dbReference>
<dbReference type="GO" id="GO:0032259">
    <property type="term" value="P:methylation"/>
    <property type="evidence" value="ECO:0007669"/>
    <property type="project" value="UniProtKB-KW"/>
</dbReference>
<dbReference type="InterPro" id="IPR050903">
    <property type="entry name" value="Bact_Chemotaxis_MeTrfase"/>
</dbReference>
<evidence type="ECO:0000256" key="4">
    <source>
        <dbReference type="ARBA" id="ARBA00022679"/>
    </source>
</evidence>
<dbReference type="InterPro" id="IPR036804">
    <property type="entry name" value="CheR_N_sf"/>
</dbReference>
<evidence type="ECO:0000313" key="7">
    <source>
        <dbReference type="EMBL" id="ONG49719.1"/>
    </source>
</evidence>
<sequence length="271" mass="29987">MNADSFVLIATLVKSRAGIVLTPDKDYMLETRLAPILRSEGLPSLDALALKLRDTRSEILARAVTEALTVNESSFFRDGKPFDHLKRLMPKLQAARPAGQKLRIWSAACSTGQEAYSCAMVLRELGIRDAEIYGTDLSREVVERAREGLFTQFEVQRGLPVQMLVKYFKQEGGKWRASPELRAMTRFEERNLLADHRVLGRFDVIFCRNVLIYFDPPTKERVLNALAGLLAPDGALYLGGAETVLGLTSRLAPIPGERSAYGLASSLAMAG</sequence>
<evidence type="ECO:0000259" key="6">
    <source>
        <dbReference type="PROSITE" id="PS50123"/>
    </source>
</evidence>
<dbReference type="PROSITE" id="PS50123">
    <property type="entry name" value="CHER"/>
    <property type="match status" value="1"/>
</dbReference>
<dbReference type="CDD" id="cd02440">
    <property type="entry name" value="AdoMet_MTases"/>
    <property type="match status" value="1"/>
</dbReference>
<dbReference type="Gene3D" id="3.40.50.150">
    <property type="entry name" value="Vaccinia Virus protein VP39"/>
    <property type="match status" value="1"/>
</dbReference>
<keyword evidence="3" id="KW-0489">Methyltransferase</keyword>
<feature type="domain" description="CheR-type methyltransferase" evidence="6">
    <location>
        <begin position="1"/>
        <end position="271"/>
    </location>
</feature>
<dbReference type="OrthoDB" id="9816309at2"/>
<name>A0A1V2GYG5_9PROT</name>
<dbReference type="Pfam" id="PF01739">
    <property type="entry name" value="CheR"/>
    <property type="match status" value="1"/>
</dbReference>
<keyword evidence="5" id="KW-0949">S-adenosyl-L-methionine</keyword>
<dbReference type="InterPro" id="IPR022641">
    <property type="entry name" value="CheR_N"/>
</dbReference>
<dbReference type="AlphaFoldDB" id="A0A1V2GYG5"/>
<organism evidence="7 8">
    <name type="scientific">Teichococcus deserti</name>
    <dbReference type="NCBI Taxonomy" id="1817963"/>
    <lineage>
        <taxon>Bacteria</taxon>
        <taxon>Pseudomonadati</taxon>
        <taxon>Pseudomonadota</taxon>
        <taxon>Alphaproteobacteria</taxon>
        <taxon>Acetobacterales</taxon>
        <taxon>Roseomonadaceae</taxon>
        <taxon>Roseomonas</taxon>
    </lineage>
</organism>
<gene>
    <name evidence="7" type="ORF">BKE38_20375</name>
</gene>
<evidence type="ECO:0000256" key="1">
    <source>
        <dbReference type="ARBA" id="ARBA00001541"/>
    </source>
</evidence>
<keyword evidence="8" id="KW-1185">Reference proteome</keyword>
<dbReference type="SMART" id="SM00138">
    <property type="entry name" value="MeTrc"/>
    <property type="match status" value="1"/>
</dbReference>
<keyword evidence="4" id="KW-0808">Transferase</keyword>
<dbReference type="Gene3D" id="1.10.155.10">
    <property type="entry name" value="Chemotaxis receptor methyltransferase CheR, N-terminal domain"/>
    <property type="match status" value="1"/>
</dbReference>
<dbReference type="InterPro" id="IPR029063">
    <property type="entry name" value="SAM-dependent_MTases_sf"/>
</dbReference>
<dbReference type="EC" id="2.1.1.80" evidence="2"/>